<dbReference type="InterPro" id="IPR019206">
    <property type="entry name" value="DUF2085_TM"/>
</dbReference>
<evidence type="ECO:0000256" key="1">
    <source>
        <dbReference type="SAM" id="Phobius"/>
    </source>
</evidence>
<keyword evidence="1" id="KW-0812">Transmembrane</keyword>
<organism evidence="2 3">
    <name type="scientific">Bacillus lumedeiriae</name>
    <dbReference type="NCBI Taxonomy" id="3058829"/>
    <lineage>
        <taxon>Bacteria</taxon>
        <taxon>Bacillati</taxon>
        <taxon>Bacillota</taxon>
        <taxon>Bacilli</taxon>
        <taxon>Bacillales</taxon>
        <taxon>Bacillaceae</taxon>
        <taxon>Bacillus</taxon>
    </lineage>
</organism>
<accession>A0ABW8IC02</accession>
<reference evidence="2 3" key="1">
    <citation type="submission" date="2023-07" db="EMBL/GenBank/DDBJ databases">
        <title>Bacillus lucianemedeirus sp. nov, a new species isolated from an immunobiological production facility.</title>
        <authorList>
            <person name="Costa L.V."/>
            <person name="Miranda R.V.S.L."/>
            <person name="Brandao M.L.L."/>
            <person name="Reis C.M.F."/>
            <person name="Frazao A.M."/>
            <person name="Cruz F.V."/>
            <person name="Baio P.V.P."/>
            <person name="Veras J.F.C."/>
            <person name="Ramos J.N."/>
            <person name="Vieira V."/>
        </authorList>
    </citation>
    <scope>NUCLEOTIDE SEQUENCE [LARGE SCALE GENOMIC DNA]</scope>
    <source>
        <strain evidence="2 3">B190/17</strain>
    </source>
</reference>
<dbReference type="Proteomes" id="UP001619911">
    <property type="component" value="Unassembled WGS sequence"/>
</dbReference>
<keyword evidence="1" id="KW-1133">Transmembrane helix</keyword>
<feature type="transmembrane region" description="Helical" evidence="1">
    <location>
        <begin position="60"/>
        <end position="79"/>
    </location>
</feature>
<comment type="caution">
    <text evidence="2">The sequence shown here is derived from an EMBL/GenBank/DDBJ whole genome shotgun (WGS) entry which is preliminary data.</text>
</comment>
<dbReference type="EMBL" id="JAUIYO010000008">
    <property type="protein sequence ID" value="MFK2826219.1"/>
    <property type="molecule type" value="Genomic_DNA"/>
</dbReference>
<gene>
    <name evidence="2" type="ORF">QYG89_11140</name>
</gene>
<name>A0ABW8IC02_9BACI</name>
<evidence type="ECO:0000313" key="3">
    <source>
        <dbReference type="Proteomes" id="UP001619911"/>
    </source>
</evidence>
<keyword evidence="3" id="KW-1185">Reference proteome</keyword>
<evidence type="ECO:0000313" key="2">
    <source>
        <dbReference type="EMBL" id="MFK2826219.1"/>
    </source>
</evidence>
<protein>
    <submittedName>
        <fullName evidence="2">DUF2085 domain-containing protein</fullName>
    </submittedName>
</protein>
<dbReference type="RefSeq" id="WP_404317272.1">
    <property type="nucleotide sequence ID" value="NZ_JAUIYO010000008.1"/>
</dbReference>
<feature type="transmembrane region" description="Helical" evidence="1">
    <location>
        <begin position="34"/>
        <end position="54"/>
    </location>
</feature>
<feature type="transmembrane region" description="Helical" evidence="1">
    <location>
        <begin position="91"/>
        <end position="112"/>
    </location>
</feature>
<proteinExistence type="predicted"/>
<sequence>MMKSFLIDLITLQFMPCHRRPERSLIIKGKQFPLCFRCMFLLLGLLLSIPMAIYGALWPLPISFAIAIAACIPLLVDGFTQKWKVRMSNNVLRIVTGLLAGAGLAQFAIAAANAGVRLILS</sequence>
<dbReference type="Pfam" id="PF09858">
    <property type="entry name" value="DUF2085"/>
    <property type="match status" value="1"/>
</dbReference>
<keyword evidence="1" id="KW-0472">Membrane</keyword>